<proteinExistence type="predicted"/>
<evidence type="ECO:0000313" key="9">
    <source>
        <dbReference type="EMBL" id="EDV24620.1"/>
    </source>
</evidence>
<dbReference type="Gene3D" id="3.90.980.20">
    <property type="match status" value="1"/>
</dbReference>
<dbReference type="InterPro" id="IPR001965">
    <property type="entry name" value="Znf_PHD"/>
</dbReference>
<dbReference type="Pfam" id="PF00628">
    <property type="entry name" value="PHD"/>
    <property type="match status" value="1"/>
</dbReference>
<evidence type="ECO:0000256" key="1">
    <source>
        <dbReference type="ARBA" id="ARBA00004123"/>
    </source>
</evidence>
<dbReference type="PANTHER" id="PTHR12628:SF21">
    <property type="entry name" value="PHD-TYPE DOMAIN-CONTAINING PROTEIN"/>
    <property type="match status" value="1"/>
</dbReference>
<keyword evidence="4 7" id="KW-0863">Zinc-finger</keyword>
<dbReference type="GO" id="GO:0003682">
    <property type="term" value="F:chromatin binding"/>
    <property type="evidence" value="ECO:0000318"/>
    <property type="project" value="GO_Central"/>
</dbReference>
<dbReference type="HOGENOM" id="CLU_032773_1_0_1"/>
<dbReference type="PROSITE" id="PS50016">
    <property type="entry name" value="ZF_PHD_2"/>
    <property type="match status" value="1"/>
</dbReference>
<dbReference type="GO" id="GO:0003677">
    <property type="term" value="F:DNA binding"/>
    <property type="evidence" value="ECO:0000318"/>
    <property type="project" value="GO_Central"/>
</dbReference>
<dbReference type="PhylomeDB" id="B3RYM1"/>
<keyword evidence="6" id="KW-0539">Nucleus</keyword>
<evidence type="ECO:0000256" key="7">
    <source>
        <dbReference type="PROSITE-ProRule" id="PRU00146"/>
    </source>
</evidence>
<comment type="subcellular location">
    <subcellularLocation>
        <location evidence="1">Nucleus</location>
    </subcellularLocation>
</comment>
<evidence type="ECO:0000256" key="3">
    <source>
        <dbReference type="ARBA" id="ARBA00022737"/>
    </source>
</evidence>
<dbReference type="GeneID" id="6754168"/>
<dbReference type="EMBL" id="DS985245">
    <property type="protein sequence ID" value="EDV24620.1"/>
    <property type="molecule type" value="Genomic_DNA"/>
</dbReference>
<dbReference type="PANTHER" id="PTHR12628">
    <property type="entry name" value="POLYCOMB-LIKE TRANSCRIPTION FACTOR"/>
    <property type="match status" value="1"/>
</dbReference>
<dbReference type="InParanoid" id="B3RYM1"/>
<dbReference type="InterPro" id="IPR019787">
    <property type="entry name" value="Znf_PHD-finger"/>
</dbReference>
<evidence type="ECO:0000256" key="5">
    <source>
        <dbReference type="ARBA" id="ARBA00022833"/>
    </source>
</evidence>
<feature type="domain" description="PHD-type" evidence="8">
    <location>
        <begin position="70"/>
        <end position="125"/>
    </location>
</feature>
<accession>B3RYM1</accession>
<dbReference type="Gene3D" id="2.30.30.140">
    <property type="match status" value="1"/>
</dbReference>
<dbReference type="InterPro" id="IPR011011">
    <property type="entry name" value="Znf_FYVE_PHD"/>
</dbReference>
<dbReference type="KEGG" id="tad:TRIADDRAFT_56605"/>
<dbReference type="Gene3D" id="3.30.40.10">
    <property type="entry name" value="Zinc/RING finger domain, C3HC4 (zinc finger)"/>
    <property type="match status" value="1"/>
</dbReference>
<evidence type="ECO:0000256" key="2">
    <source>
        <dbReference type="ARBA" id="ARBA00022723"/>
    </source>
</evidence>
<dbReference type="GO" id="GO:0005634">
    <property type="term" value="C:nucleus"/>
    <property type="evidence" value="ECO:0000318"/>
    <property type="project" value="GO_Central"/>
</dbReference>
<dbReference type="InterPro" id="IPR040477">
    <property type="entry name" value="KDM4-like_Tudor"/>
</dbReference>
<organism evidence="9 10">
    <name type="scientific">Trichoplax adhaerens</name>
    <name type="common">Trichoplax reptans</name>
    <dbReference type="NCBI Taxonomy" id="10228"/>
    <lineage>
        <taxon>Eukaryota</taxon>
        <taxon>Metazoa</taxon>
        <taxon>Placozoa</taxon>
        <taxon>Uniplacotomia</taxon>
        <taxon>Trichoplacea</taxon>
        <taxon>Trichoplacidae</taxon>
        <taxon>Trichoplax</taxon>
    </lineage>
</organism>
<evidence type="ECO:0000313" key="10">
    <source>
        <dbReference type="Proteomes" id="UP000009022"/>
    </source>
</evidence>
<dbReference type="SMART" id="SM00249">
    <property type="entry name" value="PHD"/>
    <property type="match status" value="2"/>
</dbReference>
<dbReference type="GO" id="GO:0008270">
    <property type="term" value="F:zinc ion binding"/>
    <property type="evidence" value="ECO:0007669"/>
    <property type="project" value="UniProtKB-KW"/>
</dbReference>
<dbReference type="InterPro" id="IPR013083">
    <property type="entry name" value="Znf_RING/FYVE/PHD"/>
</dbReference>
<keyword evidence="2" id="KW-0479">Metal-binding</keyword>
<dbReference type="FunCoup" id="B3RYM1">
    <property type="interactions" value="1670"/>
</dbReference>
<reference evidence="9 10" key="1">
    <citation type="journal article" date="2008" name="Nature">
        <title>The Trichoplax genome and the nature of placozoans.</title>
        <authorList>
            <person name="Srivastava M."/>
            <person name="Begovic E."/>
            <person name="Chapman J."/>
            <person name="Putnam N.H."/>
            <person name="Hellsten U."/>
            <person name="Kawashima T."/>
            <person name="Kuo A."/>
            <person name="Mitros T."/>
            <person name="Salamov A."/>
            <person name="Carpenter M.L."/>
            <person name="Signorovitch A.Y."/>
            <person name="Moreno M.A."/>
            <person name="Kamm K."/>
            <person name="Grimwood J."/>
            <person name="Schmutz J."/>
            <person name="Shapiro H."/>
            <person name="Grigoriev I.V."/>
            <person name="Buss L.W."/>
            <person name="Schierwater B."/>
            <person name="Dellaporta S.L."/>
            <person name="Rokhsar D.S."/>
        </authorList>
    </citation>
    <scope>NUCLEOTIDE SEQUENCE [LARGE SCALE GENOMIC DNA]</scope>
    <source>
        <strain evidence="9 10">Grell-BS-1999</strain>
    </source>
</reference>
<gene>
    <name evidence="9" type="ORF">TRIADDRAFT_56605</name>
</gene>
<dbReference type="OMA" id="LYCYCGG"/>
<dbReference type="CTD" id="6754168"/>
<dbReference type="PROSITE" id="PS01359">
    <property type="entry name" value="ZF_PHD_1"/>
    <property type="match status" value="1"/>
</dbReference>
<dbReference type="CDD" id="cd20385">
    <property type="entry name" value="Tudor_PCL"/>
    <property type="match status" value="1"/>
</dbReference>
<dbReference type="Proteomes" id="UP000009022">
    <property type="component" value="Unassembled WGS sequence"/>
</dbReference>
<keyword evidence="3" id="KW-0677">Repeat</keyword>
<dbReference type="CDD" id="cd15503">
    <property type="entry name" value="PHD2_MTF2_PHF19_like"/>
    <property type="match status" value="1"/>
</dbReference>
<evidence type="ECO:0000259" key="8">
    <source>
        <dbReference type="PROSITE" id="PS50016"/>
    </source>
</evidence>
<dbReference type="eggNOG" id="KOG4323">
    <property type="taxonomic scope" value="Eukaryota"/>
</dbReference>
<name>B3RYM1_TRIAD</name>
<dbReference type="AlphaFoldDB" id="B3RYM1"/>
<protein>
    <recommendedName>
        <fullName evidence="8">PHD-type domain-containing protein</fullName>
    </recommendedName>
</protein>
<sequence length="493" mass="57299">MDGNKAEIKSNLQIHHYQIGDHVLVHWRDGMYYLGNVRKVNKRDRSCLVEFEDASIHSARYHHLHPELSKEACKTCHGEVSEVPNLIVICDNCDQGYHQKCHIPQVSDSLLKPDIQWICRYCIFGSAMKAGGALKHGPKARALQVLKSELPYEISTLRWDKSHLTNSECLYCYCGGPGLWFNRMVQCCRCSQWFHEACLQCLDGPLLLGDRYCIFTCSVCRKGLESYVKLPIDMEDYVHLSLYNLTRNSKHRYFDIENSIIPFMDNNKQYVKLDKKYLDVPLTSLVRLVYEILKKHLHDKYCMDKSAKRYKSWGLRMLIPPLPTSKEYEAHYPPIKFTDHKALKATMKTRKSNPKMRIMPKRLCSERTLLENNEDLADKGNLSQGGQLSKKVKRQLNHENKIVDNNRPLKRKRKGCRLSSSNTSDMATFYQKRVNNSVEYIMAKEVNKKGRRLHSYKKCTVSARRITCDGEVQYLFHCVGEHCDKGLPIVREI</sequence>
<dbReference type="RefSeq" id="XP_002112510.1">
    <property type="nucleotide sequence ID" value="XM_002112474.1"/>
</dbReference>
<dbReference type="GO" id="GO:0045814">
    <property type="term" value="P:negative regulation of gene expression, epigenetic"/>
    <property type="evidence" value="ECO:0000318"/>
    <property type="project" value="GO_Central"/>
</dbReference>
<dbReference type="Pfam" id="PF18104">
    <property type="entry name" value="Tudor_2"/>
    <property type="match status" value="1"/>
</dbReference>
<dbReference type="SUPFAM" id="SSF57903">
    <property type="entry name" value="FYVE/PHD zinc finger"/>
    <property type="match status" value="2"/>
</dbReference>
<dbReference type="InterPro" id="IPR019786">
    <property type="entry name" value="Zinc_finger_PHD-type_CS"/>
</dbReference>
<dbReference type="STRING" id="10228.B3RYM1"/>
<keyword evidence="5" id="KW-0862">Zinc</keyword>
<dbReference type="SUPFAM" id="SSF63748">
    <property type="entry name" value="Tudor/PWWP/MBT"/>
    <property type="match status" value="1"/>
</dbReference>
<keyword evidence="10" id="KW-1185">Reference proteome</keyword>
<dbReference type="OrthoDB" id="10033786at2759"/>
<evidence type="ECO:0000256" key="4">
    <source>
        <dbReference type="ARBA" id="ARBA00022771"/>
    </source>
</evidence>
<evidence type="ECO:0000256" key="6">
    <source>
        <dbReference type="ARBA" id="ARBA00023242"/>
    </source>
</evidence>